<name>A0ACC1S7Q5_9APHY</name>
<evidence type="ECO:0000313" key="1">
    <source>
        <dbReference type="EMBL" id="KAJ3533796.1"/>
    </source>
</evidence>
<accession>A0ACC1S7Q5</accession>
<keyword evidence="2" id="KW-1185">Reference proteome</keyword>
<sequence>MSIAPRSPPSSPSRKRVVQGISAPLRIQIPNWTPASLFSESTPALSSASESEPESVVNSPTTPRVLSPKKSATVVTVTSPLSPPTSDVVVDLLQLGSLSLSDNSKSKSNLVSPSRPTLGPIVFIRTLAKGSCGRPFVAWDKSTSSVLCAKVFYKNSLRNSPRQHTVRLMLAELRAYKRIADAEQTARNWLMEIHGVVQDASRILFVMDVMHADLFTVLEEAHIRSGHGVPDEISKRWIAQLALGIDSLHRMGIMHRDLKPENVLVSLGPDSDLHRSHLRITDFGHAWQAPGDNVDVHMRYLRDNVDPDQPLDWRRTYSSMYVGTPEYMAPEVHRCEPYGPMVDWWALGHLAYDIFAGQPLLPDERALQYFLKWQANPPDRKPSDNKGNYVFGLQSRHLMAVKPTERLRLTQLQTHAFFTLSDRSTVFDELRGTIPIRRPPERMSSTSIIHASACNEPVAYVRAKVPEPRASSREDELKEMLRPLSWINPHGLWAHIAAEDAGADVNTGTQKRTRNRGFTIS</sequence>
<evidence type="ECO:0000313" key="2">
    <source>
        <dbReference type="Proteomes" id="UP001148662"/>
    </source>
</evidence>
<dbReference type="Proteomes" id="UP001148662">
    <property type="component" value="Unassembled WGS sequence"/>
</dbReference>
<protein>
    <submittedName>
        <fullName evidence="1">Uncharacterized protein</fullName>
    </submittedName>
</protein>
<comment type="caution">
    <text evidence="1">The sequence shown here is derived from an EMBL/GenBank/DDBJ whole genome shotgun (WGS) entry which is preliminary data.</text>
</comment>
<proteinExistence type="predicted"/>
<gene>
    <name evidence="1" type="ORF">NM688_g7232</name>
</gene>
<reference evidence="1" key="1">
    <citation type="submission" date="2022-07" db="EMBL/GenBank/DDBJ databases">
        <title>Genome Sequence of Phlebia brevispora.</title>
        <authorList>
            <person name="Buettner E."/>
        </authorList>
    </citation>
    <scope>NUCLEOTIDE SEQUENCE</scope>
    <source>
        <strain evidence="1">MPL23</strain>
    </source>
</reference>
<organism evidence="1 2">
    <name type="scientific">Phlebia brevispora</name>
    <dbReference type="NCBI Taxonomy" id="194682"/>
    <lineage>
        <taxon>Eukaryota</taxon>
        <taxon>Fungi</taxon>
        <taxon>Dikarya</taxon>
        <taxon>Basidiomycota</taxon>
        <taxon>Agaricomycotina</taxon>
        <taxon>Agaricomycetes</taxon>
        <taxon>Polyporales</taxon>
        <taxon>Meruliaceae</taxon>
        <taxon>Phlebia</taxon>
    </lineage>
</organism>
<dbReference type="EMBL" id="JANHOG010001646">
    <property type="protein sequence ID" value="KAJ3533796.1"/>
    <property type="molecule type" value="Genomic_DNA"/>
</dbReference>